<evidence type="ECO:0000313" key="2">
    <source>
        <dbReference type="Proteomes" id="UP000198661"/>
    </source>
</evidence>
<reference evidence="1 2" key="1">
    <citation type="submission" date="2016-10" db="EMBL/GenBank/DDBJ databases">
        <authorList>
            <person name="de Groot N.N."/>
        </authorList>
    </citation>
    <scope>NUCLEOTIDE SEQUENCE [LARGE SCALE GENOMIC DNA]</scope>
    <source>
        <strain evidence="1 2">DSM 44945</strain>
    </source>
</reference>
<keyword evidence="2" id="KW-1185">Reference proteome</keyword>
<accession>A0A1I2R5V6</accession>
<organism evidence="1 2">
    <name type="scientific">Planifilum fulgidum</name>
    <dbReference type="NCBI Taxonomy" id="201973"/>
    <lineage>
        <taxon>Bacteria</taxon>
        <taxon>Bacillati</taxon>
        <taxon>Bacillota</taxon>
        <taxon>Bacilli</taxon>
        <taxon>Bacillales</taxon>
        <taxon>Thermoactinomycetaceae</taxon>
        <taxon>Planifilum</taxon>
    </lineage>
</organism>
<gene>
    <name evidence="1" type="ORF">SAMN04488025_12836</name>
</gene>
<dbReference type="AlphaFoldDB" id="A0A1I2R5V6"/>
<proteinExistence type="predicted"/>
<dbReference type="Proteomes" id="UP000198661">
    <property type="component" value="Unassembled WGS sequence"/>
</dbReference>
<dbReference type="EMBL" id="FOOK01000028">
    <property type="protein sequence ID" value="SFG35878.1"/>
    <property type="molecule type" value="Genomic_DNA"/>
</dbReference>
<sequence length="50" mass="5908">MIMKEDKITLELSKKEAIGFFDRLCRLNESEIISLRIQLNRVLWGIWDAA</sequence>
<name>A0A1I2R5V6_9BACL</name>
<protein>
    <submittedName>
        <fullName evidence="1">Uncharacterized protein</fullName>
    </submittedName>
</protein>
<evidence type="ECO:0000313" key="1">
    <source>
        <dbReference type="EMBL" id="SFG35878.1"/>
    </source>
</evidence>